<dbReference type="OrthoDB" id="9794348at2"/>
<proteinExistence type="predicted"/>
<evidence type="ECO:0000256" key="1">
    <source>
        <dbReference type="ARBA" id="ARBA00023284"/>
    </source>
</evidence>
<dbReference type="KEGG" id="blq:L21SP5_03386"/>
<dbReference type="PANTHER" id="PTHR42852:SF13">
    <property type="entry name" value="PROTEIN DIPZ"/>
    <property type="match status" value="1"/>
</dbReference>
<name>A0A0S2I437_9BACT</name>
<dbReference type="InterPro" id="IPR013766">
    <property type="entry name" value="Thioredoxin_domain"/>
</dbReference>
<dbReference type="RefSeq" id="WP_057954333.1">
    <property type="nucleotide sequence ID" value="NZ_CP013118.1"/>
</dbReference>
<dbReference type="PANTHER" id="PTHR42852">
    <property type="entry name" value="THIOL:DISULFIDE INTERCHANGE PROTEIN DSBE"/>
    <property type="match status" value="1"/>
</dbReference>
<evidence type="ECO:0000313" key="5">
    <source>
        <dbReference type="Proteomes" id="UP000064893"/>
    </source>
</evidence>
<dbReference type="InterPro" id="IPR017937">
    <property type="entry name" value="Thioredoxin_CS"/>
</dbReference>
<dbReference type="STRING" id="1307839.L21SP5_03386"/>
<sequence length="156" mass="18315" precursor="true">MKYFIHIFVIMLFALSLNAQNTWKFSDFKAAHVKQNDTVYVINFWATWCVPCVKELPEFEKSIKTYSQKPVKFYFLSLDFGDNAWKKANDYLDKRLFSFDSYLTTDDNANEWIPMVDESWSGAIPATVIYKGNKKTFHEGKITSAELNEYIDKMLN</sequence>
<keyword evidence="2" id="KW-0732">Signal</keyword>
<evidence type="ECO:0000313" key="4">
    <source>
        <dbReference type="EMBL" id="ALO16999.1"/>
    </source>
</evidence>
<keyword evidence="1" id="KW-0676">Redox-active center</keyword>
<evidence type="ECO:0000259" key="3">
    <source>
        <dbReference type="PROSITE" id="PS51352"/>
    </source>
</evidence>
<dbReference type="InterPro" id="IPR000866">
    <property type="entry name" value="AhpC/TSA"/>
</dbReference>
<protein>
    <submittedName>
        <fullName evidence="4">Thiol-disulfide oxidoreductase</fullName>
    </submittedName>
</protein>
<dbReference type="GO" id="GO:0016491">
    <property type="term" value="F:oxidoreductase activity"/>
    <property type="evidence" value="ECO:0007669"/>
    <property type="project" value="InterPro"/>
</dbReference>
<keyword evidence="5" id="KW-1185">Reference proteome</keyword>
<dbReference type="CDD" id="cd02966">
    <property type="entry name" value="TlpA_like_family"/>
    <property type="match status" value="1"/>
</dbReference>
<dbReference type="PROSITE" id="PS51352">
    <property type="entry name" value="THIOREDOXIN_2"/>
    <property type="match status" value="1"/>
</dbReference>
<evidence type="ECO:0000256" key="2">
    <source>
        <dbReference type="SAM" id="SignalP"/>
    </source>
</evidence>
<reference evidence="4 5" key="1">
    <citation type="submission" date="2015-11" db="EMBL/GenBank/DDBJ databases">
        <title>Description and complete genome sequence of a novel strain predominating in hypersaline microbial mats and representing a new family of the Bacteriodetes phylum.</title>
        <authorList>
            <person name="Spring S."/>
            <person name="Bunk B."/>
            <person name="Sproer C."/>
            <person name="Klenk H.-P."/>
        </authorList>
    </citation>
    <scope>NUCLEOTIDE SEQUENCE [LARGE SCALE GENOMIC DNA]</scope>
    <source>
        <strain evidence="4 5">L21-Spi-D4</strain>
    </source>
</reference>
<dbReference type="InterPro" id="IPR036249">
    <property type="entry name" value="Thioredoxin-like_sf"/>
</dbReference>
<dbReference type="GO" id="GO:0016209">
    <property type="term" value="F:antioxidant activity"/>
    <property type="evidence" value="ECO:0007669"/>
    <property type="project" value="InterPro"/>
</dbReference>
<dbReference type="PROSITE" id="PS00194">
    <property type="entry name" value="THIOREDOXIN_1"/>
    <property type="match status" value="1"/>
</dbReference>
<feature type="domain" description="Thioredoxin" evidence="3">
    <location>
        <begin position="6"/>
        <end position="156"/>
    </location>
</feature>
<dbReference type="Pfam" id="PF00578">
    <property type="entry name" value="AhpC-TSA"/>
    <property type="match status" value="1"/>
</dbReference>
<feature type="signal peptide" evidence="2">
    <location>
        <begin position="1"/>
        <end position="19"/>
    </location>
</feature>
<feature type="chain" id="PRO_5006599498" evidence="2">
    <location>
        <begin position="20"/>
        <end position="156"/>
    </location>
</feature>
<dbReference type="Proteomes" id="UP000064893">
    <property type="component" value="Chromosome"/>
</dbReference>
<dbReference type="EMBL" id="CP013118">
    <property type="protein sequence ID" value="ALO16999.1"/>
    <property type="molecule type" value="Genomic_DNA"/>
</dbReference>
<gene>
    <name evidence="4" type="ORF">L21SP5_03386</name>
</gene>
<dbReference type="SUPFAM" id="SSF52833">
    <property type="entry name" value="Thioredoxin-like"/>
    <property type="match status" value="1"/>
</dbReference>
<accession>A0A0S2I437</accession>
<organism evidence="4 5">
    <name type="scientific">Salinivirga cyanobacteriivorans</name>
    <dbReference type="NCBI Taxonomy" id="1307839"/>
    <lineage>
        <taxon>Bacteria</taxon>
        <taxon>Pseudomonadati</taxon>
        <taxon>Bacteroidota</taxon>
        <taxon>Bacteroidia</taxon>
        <taxon>Bacteroidales</taxon>
        <taxon>Salinivirgaceae</taxon>
        <taxon>Salinivirga</taxon>
    </lineage>
</organism>
<dbReference type="InterPro" id="IPR050553">
    <property type="entry name" value="Thioredoxin_ResA/DsbE_sf"/>
</dbReference>
<dbReference type="PATRIC" id="fig|1307839.3.peg.3561"/>
<dbReference type="Gene3D" id="3.40.30.10">
    <property type="entry name" value="Glutaredoxin"/>
    <property type="match status" value="1"/>
</dbReference>
<dbReference type="AlphaFoldDB" id="A0A0S2I437"/>